<dbReference type="Proteomes" id="UP000189376">
    <property type="component" value="Unassembled WGS sequence"/>
</dbReference>
<dbReference type="SUPFAM" id="SSF47380">
    <property type="entry name" value="ROP protein"/>
    <property type="match status" value="1"/>
</dbReference>
<reference evidence="1 2" key="1">
    <citation type="submission" date="2015-07" db="EMBL/GenBank/DDBJ databases">
        <title>Acinetobacter yuneri, a novel member of Acinetobacter calcoaceticus-Acinetobacter baumannii complex isolated from clinical specimen.</title>
        <authorList>
            <person name="Yu Y."/>
        </authorList>
    </citation>
    <scope>NUCLEOTIDE SEQUENCE [LARGE SCALE GENOMIC DNA]</scope>
    <source>
        <strain evidence="1 2">A362</strain>
    </source>
</reference>
<protein>
    <submittedName>
        <fullName evidence="1">RNA polymerase</fullName>
    </submittedName>
</protein>
<dbReference type="Pfam" id="PF01815">
    <property type="entry name" value="Rop"/>
    <property type="match status" value="1"/>
</dbReference>
<evidence type="ECO:0000313" key="1">
    <source>
        <dbReference type="EMBL" id="ONN47830.1"/>
    </source>
</evidence>
<accession>A0A1V2UN48</accession>
<comment type="caution">
    <text evidence="1">The sequence shown here is derived from an EMBL/GenBank/DDBJ whole genome shotgun (WGS) entry which is preliminary data.</text>
</comment>
<dbReference type="Gene3D" id="1.10.287.230">
    <property type="match status" value="1"/>
</dbReference>
<dbReference type="PIRSF" id="PIRSF003229">
    <property type="entry name" value="Rop_reg"/>
    <property type="match status" value="1"/>
</dbReference>
<dbReference type="AlphaFoldDB" id="A0A1V2UN48"/>
<sequence>MNKQQQTTLNMAKFIKSQSLTLLEKLDSLDADAQAAMCEKLHELAEELQNSIQTRFESESGTGV</sequence>
<dbReference type="InterPro" id="IPR000769">
    <property type="entry name" value="Regulatory_Rop"/>
</dbReference>
<dbReference type="InterPro" id="IPR035962">
    <property type="entry name" value="Rop-like_sf"/>
</dbReference>
<proteinExistence type="predicted"/>
<dbReference type="EMBL" id="LFZS01000096">
    <property type="protein sequence ID" value="ONN47830.1"/>
    <property type="molecule type" value="Genomic_DNA"/>
</dbReference>
<keyword evidence="2" id="KW-1185">Reference proteome</keyword>
<name>A0A1V2UN48_9GAMM</name>
<evidence type="ECO:0000313" key="2">
    <source>
        <dbReference type="Proteomes" id="UP000189376"/>
    </source>
</evidence>
<gene>
    <name evidence="1" type="ORF">AC058_20610</name>
</gene>
<dbReference type="RefSeq" id="WP_039023183.1">
    <property type="nucleotide sequence ID" value="NZ_LFZQ01000029.1"/>
</dbReference>
<organism evidence="1 2">
    <name type="scientific">Acinetobacter genomosp. 33YU</name>
    <dbReference type="NCBI Taxonomy" id="1675530"/>
    <lineage>
        <taxon>Bacteria</taxon>
        <taxon>Pseudomonadati</taxon>
        <taxon>Pseudomonadota</taxon>
        <taxon>Gammaproteobacteria</taxon>
        <taxon>Moraxellales</taxon>
        <taxon>Moraxellaceae</taxon>
        <taxon>Acinetobacter</taxon>
    </lineage>
</organism>
<dbReference type="PRINTS" id="PR00835">
    <property type="entry name" value="ROPREGULATRY"/>
</dbReference>
<dbReference type="SMR" id="A0A1V2UN48"/>